<keyword evidence="10" id="KW-1185">Reference proteome</keyword>
<evidence type="ECO:0000256" key="2">
    <source>
        <dbReference type="ARBA" id="ARBA00022553"/>
    </source>
</evidence>
<evidence type="ECO:0000256" key="4">
    <source>
        <dbReference type="ARBA" id="ARBA00023163"/>
    </source>
</evidence>
<evidence type="ECO:0000256" key="1">
    <source>
        <dbReference type="ARBA" id="ARBA00004123"/>
    </source>
</evidence>
<evidence type="ECO:0000256" key="5">
    <source>
        <dbReference type="ARBA" id="ARBA00023242"/>
    </source>
</evidence>
<evidence type="ECO:0000259" key="7">
    <source>
        <dbReference type="Pfam" id="PF04182"/>
    </source>
</evidence>
<dbReference type="PANTHER" id="PTHR15180">
    <property type="entry name" value="GENERAL TRANSCRIPTION FACTOR 3C POLYPEPTIDE 1"/>
    <property type="match status" value="1"/>
</dbReference>
<feature type="domain" description="B-block binding subunit of TFIIIC" evidence="7">
    <location>
        <begin position="276"/>
        <end position="344"/>
    </location>
</feature>
<feature type="compositionally biased region" description="Polar residues" evidence="6">
    <location>
        <begin position="698"/>
        <end position="713"/>
    </location>
</feature>
<feature type="region of interest" description="Disordered" evidence="6">
    <location>
        <begin position="161"/>
        <end position="243"/>
    </location>
</feature>
<dbReference type="GO" id="GO:0000127">
    <property type="term" value="C:transcription factor TFIIIC complex"/>
    <property type="evidence" value="ECO:0007669"/>
    <property type="project" value="InterPro"/>
</dbReference>
<keyword evidence="2" id="KW-0597">Phosphoprotein</keyword>
<dbReference type="GO" id="GO:0003677">
    <property type="term" value="F:DNA binding"/>
    <property type="evidence" value="ECO:0007669"/>
    <property type="project" value="UniProtKB-KW"/>
</dbReference>
<feature type="region of interest" description="Disordered" evidence="6">
    <location>
        <begin position="457"/>
        <end position="477"/>
    </location>
</feature>
<dbReference type="OrthoDB" id="5403573at2759"/>
<feature type="region of interest" description="Disordered" evidence="6">
    <location>
        <begin position="1427"/>
        <end position="1517"/>
    </location>
</feature>
<feature type="domain" description="Transcription factor tau subunit sfc3/Tfc3 C-terminal" evidence="8">
    <location>
        <begin position="1713"/>
        <end position="2136"/>
    </location>
</feature>
<feature type="compositionally biased region" description="Acidic residues" evidence="6">
    <location>
        <begin position="465"/>
        <end position="477"/>
    </location>
</feature>
<feature type="compositionally biased region" description="Low complexity" evidence="6">
    <location>
        <begin position="1504"/>
        <end position="1514"/>
    </location>
</feature>
<sequence>MAKSIDDLIEFILEEIALCGAQGAGSADFRRFVEQFHKENERQAAGSHAWQPHVRIDRAYLEKVWEWLRINQDVRMVYANETRSLSLSDFEALEMQETGTNGSVTSTHPNASHAGDSNKSTATQISPSLLQSSFRGALRQRLSKEVGNSCSSPAEQQARFDEGFGSSSAGSAHMGLGRGESSTLDNGVVRNTMQHNPHTGGSARQPVPYATVPGQTGVRVTGDPFSARRPKRGIRTTGPIFDELTPTTTAPRIYVSQNRTWHAVAGHSMDFKRLSAMKFVLLSIIASRGPEGINQPELTVLSGQDKRSVPARTDELAKDGYIEKSPVASRNGPTSRCVHKRFIKGDHYLRGTGNHQDVFRGRTVIFAQLVALIYSVLKDVKILPYSQLRGKLGISYDDLSTTGMRSAIRRLEETGLLAKKRIWKTGTRKTTTIVVQLLREPNDDDVKNFRFRYQNTIRQPPSNNLDEDDEEGDDGMGDLDLDLDLGEEGTEIKRIPPQWTPEKLLPNLFFQAVELSGSVGVDSAGLRDRTMGMFWRRPTESYIARMTDDWENSQPHHLRHLALIRDTRVTSEKKTVHYVYRTYENFQKAVDDKLASWDAVSREAGKQQKAGQKAPPLKPTDGPLLNEWGFPDIPKNLFHLGDGSATLAQCSAAANTGRQNLEKWANMNRMGFRKRKGAVGSDGKPIKRGRPRKVKPSDVNQAITAQASESPQATGEPPDPRTPAATAGVAAPLSTEPTINKVRKSMQLAVPLLSKEQREILGLPPRGRLGKFIEDQIKEHRQRTGDSTSLPDVIYKSPADMPQLEQETPVNMKEKRKNGVPDSRLFTREFRRQHGLPEKGRLAQDVIDRFRRLESERTSTGNSPEAEENMPAPGGTECHREHDAPLAKPADLSTPTPHGTKRKNDTPEMASQAVKRLRRDSDILRTSVEHITGPITSRETLPTESIVASGTCEGTHTPDLCSPGVTIHRQHYGSPLVTRTMEVVDPLSKSPNALPSVEVPRGPRISDAFSASATATARNQLKRPTATRQLEHRSKPGLYINPYVLRPRGRGRPKKSLMAVFKLPGLRDLNWFKEAADKISNEKVTERRPAAERAVSQPVHAASLVLQSTTAIAEPPPVGNAAALQPGIISRTQSPTQFIDSVGSDKTIETTHLDARSSAVPERADPDAPVSPVTPPTIPEIPVSGRNTDDVSMNEIQPLEVRTPEAPVQRSPSEEITSGRARTDVPSGNGVYLVSGIAYAPSHKQPKPVGAFSKKGVVRSRGSNWYARVELILYILKLCGGVFPFNGELLKVFHQLWDERAHKRGSKPDRTTLTNTVNAMLEDPECGLQKFGFWVSTRSSQARLEKMERYMLALPGIDPSHPKVQEVKDKIAEHYPHKWYPPEVNHLAPPEGPARGPKKPRFDASLTLDGITPNVVQRVNQQIFSSAEKRREKAEKKKMKEHEARVALSGRGAQRKRLEGLTRRLPREKKGRVEPIPGSVEGEGDRDVHGDMYLSASRLGDAVSRSPSPATSSSEDVEMELLQQRRRESLPMGTFEDGFHHLTVEDFHERQLALALLNSESRYYANTGTYSTDFGGFAARNLQWVAVPSTAGASAEHEWTFIKERIPKGVKRKRVQFEDVDESPQAKDGRKRARRWSPDEPEPTVVERLSGRMGNAEDPIYVPPTKKSYRTPKRWADMKPRKRKRDKEDEKAEKPLTMKALRSRVEPPLDAAETFKKLFCTLAIAYIMSGQGDIDWRIPSKVYEAEPRFKVEKMKKLWSWVQTNMQVQLRSFTTSFENAYLEAYEQGNVDVLEDPDTYDWAALVRWALITCDYSEPPLPRVREALHHYSIEESSYRLFDRSQWAISDLAHVKRANSLLKYSYAAPIHTKPLRQPEEDILLARSWIRSNIATPEAVYNSHVAHDKLVVLGEATLERAIADMTREQQIRMRKIKRLLPGRNFHFTARFGVKYRKPFELDDFVDAVNFKKRLDAAFAHAEPDKRVHCVSRTADDGSVMALLSLVAAGQVRIEPVLPPIKNELRAPAPRISVWGFIEGDYAHRKIDRRCLFWDIHAVPTGSYEFGNPLQPSSAPDPGEDKAEWVALPEPPLPGKRDGMAKLPIWSTIDGTRVIWPWWYRVLNVVLQGLMFQPGSSVRELHSYCPGGSVELFEVEHVVEYLVAVGAAECRRAASSSSSASGGRTGPKPEEGRYYSTTQGFWAVFGEALRDMESDTFKEHVKRTRLREYREALDVQFNLRSRKIDALMRPQGEGEGEDDGEGEGEGYVGGESGGERSSGGGSTTGVGAGSGGGGQGQNGEDIVMQDAGG</sequence>
<evidence type="ECO:0000259" key="8">
    <source>
        <dbReference type="Pfam" id="PF20222"/>
    </source>
</evidence>
<feature type="compositionally biased region" description="Acidic residues" evidence="6">
    <location>
        <begin position="2248"/>
        <end position="2258"/>
    </location>
</feature>
<dbReference type="InterPro" id="IPR044210">
    <property type="entry name" value="Tfc3-like"/>
</dbReference>
<feature type="region of interest" description="Disordered" evidence="6">
    <location>
        <begin position="1616"/>
        <end position="1694"/>
    </location>
</feature>
<comment type="subcellular location">
    <subcellularLocation>
        <location evidence="1">Nucleus</location>
    </subcellularLocation>
</comment>
<name>A0A6A6J903_WESOR</name>
<keyword evidence="3" id="KW-0238">DNA-binding</keyword>
<dbReference type="GO" id="GO:0005634">
    <property type="term" value="C:nucleus"/>
    <property type="evidence" value="ECO:0007669"/>
    <property type="project" value="UniProtKB-SubCell"/>
</dbReference>
<accession>A0A6A6J903</accession>
<dbReference type="Pfam" id="PF20222">
    <property type="entry name" value="DUF6581"/>
    <property type="match status" value="1"/>
</dbReference>
<feature type="region of interest" description="Disordered" evidence="6">
    <location>
        <begin position="675"/>
        <end position="728"/>
    </location>
</feature>
<feature type="compositionally biased region" description="Gly residues" evidence="6">
    <location>
        <begin position="2259"/>
        <end position="2291"/>
    </location>
</feature>
<feature type="region of interest" description="Disordered" evidence="6">
    <location>
        <begin position="1203"/>
        <end position="1224"/>
    </location>
</feature>
<feature type="compositionally biased region" description="Basic and acidic residues" evidence="6">
    <location>
        <begin position="1427"/>
        <end position="1445"/>
    </location>
</feature>
<dbReference type="InterPro" id="IPR007309">
    <property type="entry name" value="TFIIIC_Bblock-bd"/>
</dbReference>
<reference evidence="9" key="1">
    <citation type="journal article" date="2020" name="Stud. Mycol.">
        <title>101 Dothideomycetes genomes: a test case for predicting lifestyles and emergence of pathogens.</title>
        <authorList>
            <person name="Haridas S."/>
            <person name="Albert R."/>
            <person name="Binder M."/>
            <person name="Bloem J."/>
            <person name="Labutti K."/>
            <person name="Salamov A."/>
            <person name="Andreopoulos B."/>
            <person name="Baker S."/>
            <person name="Barry K."/>
            <person name="Bills G."/>
            <person name="Bluhm B."/>
            <person name="Cannon C."/>
            <person name="Castanera R."/>
            <person name="Culley D."/>
            <person name="Daum C."/>
            <person name="Ezra D."/>
            <person name="Gonzalez J."/>
            <person name="Henrissat B."/>
            <person name="Kuo A."/>
            <person name="Liang C."/>
            <person name="Lipzen A."/>
            <person name="Lutzoni F."/>
            <person name="Magnuson J."/>
            <person name="Mondo S."/>
            <person name="Nolan M."/>
            <person name="Ohm R."/>
            <person name="Pangilinan J."/>
            <person name="Park H.-J."/>
            <person name="Ramirez L."/>
            <person name="Alfaro M."/>
            <person name="Sun H."/>
            <person name="Tritt A."/>
            <person name="Yoshinaga Y."/>
            <person name="Zwiers L.-H."/>
            <person name="Turgeon B."/>
            <person name="Goodwin S."/>
            <person name="Spatafora J."/>
            <person name="Crous P."/>
            <person name="Grigoriev I."/>
        </authorList>
    </citation>
    <scope>NUCLEOTIDE SEQUENCE</scope>
    <source>
        <strain evidence="9">CBS 379.55</strain>
    </source>
</reference>
<gene>
    <name evidence="9" type="ORF">EI97DRAFT_483499</name>
</gene>
<proteinExistence type="predicted"/>
<organism evidence="9 10">
    <name type="scientific">Westerdykella ornata</name>
    <dbReference type="NCBI Taxonomy" id="318751"/>
    <lineage>
        <taxon>Eukaryota</taxon>
        <taxon>Fungi</taxon>
        <taxon>Dikarya</taxon>
        <taxon>Ascomycota</taxon>
        <taxon>Pezizomycotina</taxon>
        <taxon>Dothideomycetes</taxon>
        <taxon>Pleosporomycetidae</taxon>
        <taxon>Pleosporales</taxon>
        <taxon>Sporormiaceae</taxon>
        <taxon>Westerdykella</taxon>
    </lineage>
</organism>
<dbReference type="GO" id="GO:0006384">
    <property type="term" value="P:transcription initiation at RNA polymerase III promoter"/>
    <property type="evidence" value="ECO:0007669"/>
    <property type="project" value="InterPro"/>
</dbReference>
<feature type="compositionally biased region" description="Polar residues" evidence="6">
    <location>
        <begin position="180"/>
        <end position="199"/>
    </location>
</feature>
<dbReference type="GO" id="GO:0042791">
    <property type="term" value="P:5S class rRNA transcription by RNA polymerase III"/>
    <property type="evidence" value="ECO:0007669"/>
    <property type="project" value="TreeGrafter"/>
</dbReference>
<dbReference type="GeneID" id="54555274"/>
<feature type="region of interest" description="Disordered" evidence="6">
    <location>
        <begin position="1382"/>
        <end position="1403"/>
    </location>
</feature>
<protein>
    <submittedName>
        <fullName evidence="9">Uncharacterized protein</fullName>
    </submittedName>
</protein>
<evidence type="ECO:0000313" key="9">
    <source>
        <dbReference type="EMBL" id="KAF2272684.1"/>
    </source>
</evidence>
<feature type="region of interest" description="Disordered" evidence="6">
    <location>
        <begin position="2240"/>
        <end position="2303"/>
    </location>
</feature>
<feature type="region of interest" description="Disordered" evidence="6">
    <location>
        <begin position="1153"/>
        <end position="1189"/>
    </location>
</feature>
<dbReference type="Pfam" id="PF04182">
    <property type="entry name" value="B-block_TFIIIC"/>
    <property type="match status" value="1"/>
</dbReference>
<dbReference type="RefSeq" id="XP_033650223.1">
    <property type="nucleotide sequence ID" value="XM_033802099.1"/>
</dbReference>
<evidence type="ECO:0000256" key="3">
    <source>
        <dbReference type="ARBA" id="ARBA00023125"/>
    </source>
</evidence>
<keyword evidence="4" id="KW-0804">Transcription</keyword>
<feature type="region of interest" description="Disordered" evidence="6">
    <location>
        <begin position="854"/>
        <end position="916"/>
    </location>
</feature>
<evidence type="ECO:0000256" key="6">
    <source>
        <dbReference type="SAM" id="MobiDB-lite"/>
    </source>
</evidence>
<dbReference type="EMBL" id="ML986518">
    <property type="protein sequence ID" value="KAF2272684.1"/>
    <property type="molecule type" value="Genomic_DNA"/>
</dbReference>
<dbReference type="InterPro" id="IPR046488">
    <property type="entry name" value="Sfc3/Tfc3_C"/>
</dbReference>
<dbReference type="Proteomes" id="UP000800097">
    <property type="component" value="Unassembled WGS sequence"/>
</dbReference>
<feature type="region of interest" description="Disordered" evidence="6">
    <location>
        <begin position="99"/>
        <end position="122"/>
    </location>
</feature>
<keyword evidence="5" id="KW-0539">Nucleus</keyword>
<dbReference type="PANTHER" id="PTHR15180:SF1">
    <property type="entry name" value="GENERAL TRANSCRIPTION FACTOR 3C POLYPEPTIDE 1"/>
    <property type="match status" value="1"/>
</dbReference>
<evidence type="ECO:0000313" key="10">
    <source>
        <dbReference type="Proteomes" id="UP000800097"/>
    </source>
</evidence>